<evidence type="ECO:0000313" key="2">
    <source>
        <dbReference type="EMBL" id="KLV23043.1"/>
    </source>
</evidence>
<proteinExistence type="predicted"/>
<dbReference type="SUPFAM" id="SSF47413">
    <property type="entry name" value="lambda repressor-like DNA-binding domains"/>
    <property type="match status" value="1"/>
</dbReference>
<name>A0A0J1IAR3_NIACI</name>
<dbReference type="PATRIC" id="fig|1397.4.peg.2779"/>
<dbReference type="CDD" id="cd00093">
    <property type="entry name" value="HTH_XRE"/>
    <property type="match status" value="1"/>
</dbReference>
<dbReference type="GO" id="GO:0003677">
    <property type="term" value="F:DNA binding"/>
    <property type="evidence" value="ECO:0007669"/>
    <property type="project" value="InterPro"/>
</dbReference>
<dbReference type="Proteomes" id="UP000036045">
    <property type="component" value="Unassembled WGS sequence"/>
</dbReference>
<dbReference type="GeneID" id="56350565"/>
<dbReference type="EMBL" id="LDPH01000027">
    <property type="protein sequence ID" value="KLV23043.1"/>
    <property type="molecule type" value="Genomic_DNA"/>
</dbReference>
<feature type="domain" description="HTH cro/C1-type" evidence="1">
    <location>
        <begin position="5"/>
        <end position="59"/>
    </location>
</feature>
<dbReference type="RefSeq" id="WP_047944055.1">
    <property type="nucleotide sequence ID" value="NZ_CP053989.1"/>
</dbReference>
<dbReference type="InterPro" id="IPR001387">
    <property type="entry name" value="Cro/C1-type_HTH"/>
</dbReference>
<accession>A0A0J1IAR3</accession>
<dbReference type="AlphaFoldDB" id="A0A0J1IAR3"/>
<keyword evidence="3" id="KW-1185">Reference proteome</keyword>
<sequence>MRQWLIDLRVKKDLTQSEVAKQAEIARSTYAMIESGDRNASVTVAKKISQALDFDWIIFFED</sequence>
<protein>
    <recommendedName>
        <fullName evidence="1">HTH cro/C1-type domain-containing protein</fullName>
    </recommendedName>
</protein>
<evidence type="ECO:0000313" key="3">
    <source>
        <dbReference type="Proteomes" id="UP000036045"/>
    </source>
</evidence>
<dbReference type="InterPro" id="IPR010982">
    <property type="entry name" value="Lambda_DNA-bd_dom_sf"/>
</dbReference>
<comment type="caution">
    <text evidence="2">The sequence shown here is derived from an EMBL/GenBank/DDBJ whole genome shotgun (WGS) entry which is preliminary data.</text>
</comment>
<dbReference type="OrthoDB" id="1859224at2"/>
<organism evidence="2 3">
    <name type="scientific">Niallia circulans</name>
    <name type="common">Bacillus circulans</name>
    <dbReference type="NCBI Taxonomy" id="1397"/>
    <lineage>
        <taxon>Bacteria</taxon>
        <taxon>Bacillati</taxon>
        <taxon>Bacillota</taxon>
        <taxon>Bacilli</taxon>
        <taxon>Bacillales</taxon>
        <taxon>Bacillaceae</taxon>
        <taxon>Niallia</taxon>
    </lineage>
</organism>
<dbReference type="Gene3D" id="1.10.260.40">
    <property type="entry name" value="lambda repressor-like DNA-binding domains"/>
    <property type="match status" value="1"/>
</dbReference>
<dbReference type="Pfam" id="PF01381">
    <property type="entry name" value="HTH_3"/>
    <property type="match status" value="1"/>
</dbReference>
<dbReference type="PROSITE" id="PS50943">
    <property type="entry name" value="HTH_CROC1"/>
    <property type="match status" value="1"/>
</dbReference>
<reference evidence="2 3" key="1">
    <citation type="submission" date="2015-05" db="EMBL/GenBank/DDBJ databases">
        <title>Whole genome sequence and identification of bacterial endophytes from Costus igneus.</title>
        <authorList>
            <person name="Lee Y.P."/>
            <person name="Gan H.M."/>
            <person name="Eng W."/>
            <person name="Wheatley M.S."/>
            <person name="Caraballo A."/>
            <person name="Polter S."/>
            <person name="Savka M.A."/>
            <person name="Hudson A.O."/>
        </authorList>
    </citation>
    <scope>NUCLEOTIDE SEQUENCE [LARGE SCALE GENOMIC DNA]</scope>
    <source>
        <strain evidence="2 3">RIT379</strain>
    </source>
</reference>
<evidence type="ECO:0000259" key="1">
    <source>
        <dbReference type="PROSITE" id="PS50943"/>
    </source>
</evidence>
<gene>
    <name evidence="2" type="ORF">ABW02_20145</name>
</gene>
<dbReference type="SMART" id="SM00530">
    <property type="entry name" value="HTH_XRE"/>
    <property type="match status" value="1"/>
</dbReference>